<reference evidence="1 2" key="1">
    <citation type="submission" date="2020-02" db="EMBL/GenBank/DDBJ databases">
        <authorList>
            <person name="Khan S.A."/>
            <person name="Jeon C.O."/>
            <person name="Chun B.H."/>
        </authorList>
    </citation>
    <scope>NUCLEOTIDE SEQUENCE [LARGE SCALE GENOMIC DNA]</scope>
    <source>
        <strain evidence="1 2">H239</strain>
    </source>
</reference>
<dbReference type="EMBL" id="JAALFG010000001">
    <property type="protein sequence ID" value="NGP17117.1"/>
    <property type="molecule type" value="Genomic_DNA"/>
</dbReference>
<organism evidence="1 2">
    <name type="scientific">Devosia aurantiaca</name>
    <dbReference type="NCBI Taxonomy" id="2714858"/>
    <lineage>
        <taxon>Bacteria</taxon>
        <taxon>Pseudomonadati</taxon>
        <taxon>Pseudomonadota</taxon>
        <taxon>Alphaproteobacteria</taxon>
        <taxon>Hyphomicrobiales</taxon>
        <taxon>Devosiaceae</taxon>
        <taxon>Devosia</taxon>
    </lineage>
</organism>
<reference evidence="1 2" key="2">
    <citation type="submission" date="2020-03" db="EMBL/GenBank/DDBJ databases">
        <title>Devosia chinhatensis sp. nov., isolated from a hexachlorocyclohexane (HCH) dump site in India.</title>
        <authorList>
            <person name="Kumar M."/>
            <person name="Lal R."/>
        </authorList>
    </citation>
    <scope>NUCLEOTIDE SEQUENCE [LARGE SCALE GENOMIC DNA]</scope>
    <source>
        <strain evidence="1 2">H239</strain>
    </source>
</reference>
<evidence type="ECO:0000313" key="1">
    <source>
        <dbReference type="EMBL" id="NGP17117.1"/>
    </source>
</evidence>
<dbReference type="AlphaFoldDB" id="A0A6M1SBK4"/>
<accession>A0A6M1SBK4</accession>
<comment type="caution">
    <text evidence="1">The sequence shown here is derived from an EMBL/GenBank/DDBJ whole genome shotgun (WGS) entry which is preliminary data.</text>
</comment>
<keyword evidence="2" id="KW-1185">Reference proteome</keyword>
<dbReference type="RefSeq" id="WP_164533330.1">
    <property type="nucleotide sequence ID" value="NZ_JAALFG010000001.1"/>
</dbReference>
<proteinExistence type="predicted"/>
<dbReference type="Proteomes" id="UP000474802">
    <property type="component" value="Unassembled WGS sequence"/>
</dbReference>
<gene>
    <name evidence="1" type="ORF">G5575_04960</name>
</gene>
<name>A0A6M1SBK4_9HYPH</name>
<sequence>MTHLPDGAGFNEADFPELGGVFRGLDLAIASLVAADPAFRPKSARKCPARSDWTATRRRAA</sequence>
<protein>
    <submittedName>
        <fullName evidence="1">Uncharacterized protein</fullName>
    </submittedName>
</protein>
<evidence type="ECO:0000313" key="2">
    <source>
        <dbReference type="Proteomes" id="UP000474802"/>
    </source>
</evidence>